<sequence>MTLKSITMQLRKRPTIGVMLPLLMIALMAEQLSASPMPQQQMRFRPRYPRRDNLAAYNIHKTFKARDVNGLDVNQAQKAMVDVQQTIAEVQRLLAKDPTLPRLTRGEIEELFENVTREELAKSLREGDQNRAQHMRALMLVLPYNTNNMSPENIQNMYTLPPVTKVVQNEVVPRKQQSLPKIIPTKMTATTTRTTMKKKRPVTEVTEPASTTAVPITTIRFTTPKPTTFHPALPNVIRDDAKPAQVKATTAPTTDVPTTVVDYVTKPIEPVSDSAPEKFNLPFATSDDEVKNSEISKILASLGFGDGVPPTFRPLPLEMTTPVGIADLAAEFATSTTQNPSQEDEELRMLLRSFGLLNDGGNSVGISPLSDHQPLFPETLTDVQPAHLIQSDDLKVEELEPSPPAMAKPDIKPDDYVAFKPLPSDAPKLAEGLDELLKSFGILDNGERKEKSLNAETSTASNVPSASTTEMEEMPMIDKDLVVPQMASILDNLGIQTMKKDRNGRKLAMTKESDGAELKSNGVAFRPKKKSEKPEKADKFVNEDYRKLEQLWETIRELEKLNPNLTEDSLDSLNLKNFNFSESLLAQGPNPLESYDINRINDIKKRQQPTTEDTPTRIALDLALSGNSSGNNTPTNQVEIISTTSGDQPRSSILEVDLPSSSSTSTTSTTTTTTESSTTSSDNSARFTALEESFGGGADPVEQEPLPPPRRNGFYFLADWNSFLEVGEDPNKVVISFRPQAGDPSRFLPVNVP</sequence>
<evidence type="ECO:0000256" key="2">
    <source>
        <dbReference type="SAM" id="SignalP"/>
    </source>
</evidence>
<protein>
    <recommendedName>
        <fullName evidence="5">Secreted protein</fullName>
    </recommendedName>
</protein>
<feature type="region of interest" description="Disordered" evidence="1">
    <location>
        <begin position="451"/>
        <end position="470"/>
    </location>
</feature>
<reference evidence="3" key="2">
    <citation type="submission" date="2025-05" db="UniProtKB">
        <authorList>
            <consortium name="EnsemblMetazoa"/>
        </authorList>
    </citation>
    <scope>IDENTIFICATION</scope>
    <source>
        <strain evidence="3">Foshan</strain>
    </source>
</reference>
<feature type="compositionally biased region" description="Polar residues" evidence="1">
    <location>
        <begin position="633"/>
        <end position="651"/>
    </location>
</feature>
<dbReference type="EnsemblMetazoa" id="AALFPA23_018940.R27850">
    <property type="protein sequence ID" value="AALFPA23_018940.P27850"/>
    <property type="gene ID" value="AALFPA23_018940"/>
</dbReference>
<evidence type="ECO:0000313" key="4">
    <source>
        <dbReference type="Proteomes" id="UP000069940"/>
    </source>
</evidence>
<dbReference type="EnsemblMetazoa" id="AALFPA23_018940.R27851">
    <property type="protein sequence ID" value="AALFPA23_018940.P27851"/>
    <property type="gene ID" value="AALFPA23_018940"/>
</dbReference>
<feature type="compositionally biased region" description="Low complexity" evidence="1">
    <location>
        <begin position="660"/>
        <end position="681"/>
    </location>
</feature>
<feature type="region of interest" description="Disordered" evidence="1">
    <location>
        <begin position="624"/>
        <end position="685"/>
    </location>
</feature>
<proteinExistence type="predicted"/>
<evidence type="ECO:0008006" key="5">
    <source>
        <dbReference type="Google" id="ProtNLM"/>
    </source>
</evidence>
<keyword evidence="2" id="KW-0732">Signal</keyword>
<dbReference type="GeneID" id="109426162"/>
<evidence type="ECO:0000256" key="1">
    <source>
        <dbReference type="SAM" id="MobiDB-lite"/>
    </source>
</evidence>
<evidence type="ECO:0000313" key="3">
    <source>
        <dbReference type="EnsemblMetazoa" id="AALFPA23_018940.P27850"/>
    </source>
</evidence>
<dbReference type="Proteomes" id="UP000069940">
    <property type="component" value="Unassembled WGS sequence"/>
</dbReference>
<dbReference type="RefSeq" id="XP_062714356.1">
    <property type="nucleotide sequence ID" value="XM_062858372.1"/>
</dbReference>
<reference evidence="4" key="1">
    <citation type="journal article" date="2015" name="Proc. Natl. Acad. Sci. U.S.A.">
        <title>Genome sequence of the Asian Tiger mosquito, Aedes albopictus, reveals insights into its biology, genetics, and evolution.</title>
        <authorList>
            <person name="Chen X.G."/>
            <person name="Jiang X."/>
            <person name="Gu J."/>
            <person name="Xu M."/>
            <person name="Wu Y."/>
            <person name="Deng Y."/>
            <person name="Zhang C."/>
            <person name="Bonizzoni M."/>
            <person name="Dermauw W."/>
            <person name="Vontas J."/>
            <person name="Armbruster P."/>
            <person name="Huang X."/>
            <person name="Yang Y."/>
            <person name="Zhang H."/>
            <person name="He W."/>
            <person name="Peng H."/>
            <person name="Liu Y."/>
            <person name="Wu K."/>
            <person name="Chen J."/>
            <person name="Lirakis M."/>
            <person name="Topalis P."/>
            <person name="Van Leeuwen T."/>
            <person name="Hall A.B."/>
            <person name="Jiang X."/>
            <person name="Thorpe C."/>
            <person name="Mueller R.L."/>
            <person name="Sun C."/>
            <person name="Waterhouse R.M."/>
            <person name="Yan G."/>
            <person name="Tu Z.J."/>
            <person name="Fang X."/>
            <person name="James A.A."/>
        </authorList>
    </citation>
    <scope>NUCLEOTIDE SEQUENCE [LARGE SCALE GENOMIC DNA]</scope>
    <source>
        <strain evidence="4">Foshan</strain>
    </source>
</reference>
<feature type="chain" id="PRO_5045023642" description="Secreted protein" evidence="2">
    <location>
        <begin position="35"/>
        <end position="753"/>
    </location>
</feature>
<feature type="compositionally biased region" description="Polar residues" evidence="1">
    <location>
        <begin position="454"/>
        <end position="469"/>
    </location>
</feature>
<accession>A0ABM1ZIY6</accession>
<keyword evidence="4" id="KW-1185">Reference proteome</keyword>
<name>A0ABM1ZIY6_AEDAL</name>
<dbReference type="RefSeq" id="XP_029722703.2">
    <property type="nucleotide sequence ID" value="XM_029866843.2"/>
</dbReference>
<feature type="signal peptide" evidence="2">
    <location>
        <begin position="1"/>
        <end position="34"/>
    </location>
</feature>
<organism evidence="3 4">
    <name type="scientific">Aedes albopictus</name>
    <name type="common">Asian tiger mosquito</name>
    <name type="synonym">Stegomyia albopicta</name>
    <dbReference type="NCBI Taxonomy" id="7160"/>
    <lineage>
        <taxon>Eukaryota</taxon>
        <taxon>Metazoa</taxon>
        <taxon>Ecdysozoa</taxon>
        <taxon>Arthropoda</taxon>
        <taxon>Hexapoda</taxon>
        <taxon>Insecta</taxon>
        <taxon>Pterygota</taxon>
        <taxon>Neoptera</taxon>
        <taxon>Endopterygota</taxon>
        <taxon>Diptera</taxon>
        <taxon>Nematocera</taxon>
        <taxon>Culicoidea</taxon>
        <taxon>Culicidae</taxon>
        <taxon>Culicinae</taxon>
        <taxon>Aedini</taxon>
        <taxon>Aedes</taxon>
        <taxon>Stegomyia</taxon>
    </lineage>
</organism>